<proteinExistence type="predicted"/>
<reference evidence="1" key="1">
    <citation type="submission" date="2019-08" db="EMBL/GenBank/DDBJ databases">
        <authorList>
            <person name="Kucharzyk K."/>
            <person name="Murdoch R.W."/>
            <person name="Higgins S."/>
            <person name="Loffler F."/>
        </authorList>
    </citation>
    <scope>NUCLEOTIDE SEQUENCE</scope>
</reference>
<dbReference type="EMBL" id="VSSQ01094057">
    <property type="protein sequence ID" value="MPN38680.1"/>
    <property type="molecule type" value="Genomic_DNA"/>
</dbReference>
<accession>A0A645HIW2</accession>
<comment type="caution">
    <text evidence="1">The sequence shown here is derived from an EMBL/GenBank/DDBJ whole genome shotgun (WGS) entry which is preliminary data.</text>
</comment>
<name>A0A645HIW2_9ZZZZ</name>
<protein>
    <submittedName>
        <fullName evidence="1">Uncharacterized protein</fullName>
    </submittedName>
</protein>
<gene>
    <name evidence="1" type="ORF">SDC9_186205</name>
</gene>
<evidence type="ECO:0000313" key="1">
    <source>
        <dbReference type="EMBL" id="MPN38680.1"/>
    </source>
</evidence>
<sequence>MSCCGIVAFVGNADPLIFSDKYLYAVAQAIPAASSIFVAEGERPAGFAELKAAWEQGEISARRPALASPYDMQSMALELS</sequence>
<dbReference type="AlphaFoldDB" id="A0A645HIW2"/>
<organism evidence="1">
    <name type="scientific">bioreactor metagenome</name>
    <dbReference type="NCBI Taxonomy" id="1076179"/>
    <lineage>
        <taxon>unclassified sequences</taxon>
        <taxon>metagenomes</taxon>
        <taxon>ecological metagenomes</taxon>
    </lineage>
</organism>